<keyword evidence="4" id="KW-1185">Reference proteome</keyword>
<evidence type="ECO:0000313" key="3">
    <source>
        <dbReference type="EMBL" id="PKU66919.1"/>
    </source>
</evidence>
<dbReference type="InterPro" id="IPR002885">
    <property type="entry name" value="PPR_rpt"/>
</dbReference>
<protein>
    <submittedName>
        <fullName evidence="3">Pentatricopeptide repeat-containing protein</fullName>
    </submittedName>
</protein>
<gene>
    <name evidence="3" type="primary">PCMP-E13</name>
    <name evidence="3" type="ORF">MA16_Dca018922</name>
</gene>
<dbReference type="InterPro" id="IPR011990">
    <property type="entry name" value="TPR-like_helical_dom_sf"/>
</dbReference>
<reference evidence="3 4" key="1">
    <citation type="journal article" date="2016" name="Sci. Rep.">
        <title>The Dendrobium catenatum Lindl. genome sequence provides insights into polysaccharide synthase, floral development and adaptive evolution.</title>
        <authorList>
            <person name="Zhang G.Q."/>
            <person name="Xu Q."/>
            <person name="Bian C."/>
            <person name="Tsai W.C."/>
            <person name="Yeh C.M."/>
            <person name="Liu K.W."/>
            <person name="Yoshida K."/>
            <person name="Zhang L.S."/>
            <person name="Chang S.B."/>
            <person name="Chen F."/>
            <person name="Shi Y."/>
            <person name="Su Y.Y."/>
            <person name="Zhang Y.Q."/>
            <person name="Chen L.J."/>
            <person name="Yin Y."/>
            <person name="Lin M."/>
            <person name="Huang H."/>
            <person name="Deng H."/>
            <person name="Wang Z.W."/>
            <person name="Zhu S.L."/>
            <person name="Zhao X."/>
            <person name="Deng C."/>
            <person name="Niu S.C."/>
            <person name="Huang J."/>
            <person name="Wang M."/>
            <person name="Liu G.H."/>
            <person name="Yang H.J."/>
            <person name="Xiao X.J."/>
            <person name="Hsiao Y.Y."/>
            <person name="Wu W.L."/>
            <person name="Chen Y.Y."/>
            <person name="Mitsuda N."/>
            <person name="Ohme-Takagi M."/>
            <person name="Luo Y.B."/>
            <person name="Van de Peer Y."/>
            <person name="Liu Z.J."/>
        </authorList>
    </citation>
    <scope>NUCLEOTIDE SEQUENCE [LARGE SCALE GENOMIC DNA]</scope>
    <source>
        <tissue evidence="3">The whole plant</tissue>
    </source>
</reference>
<proteinExistence type="predicted"/>
<dbReference type="AlphaFoldDB" id="A0A2I0VU52"/>
<name>A0A2I0VU52_9ASPA</name>
<feature type="repeat" description="PPR" evidence="2">
    <location>
        <begin position="195"/>
        <end position="229"/>
    </location>
</feature>
<keyword evidence="1" id="KW-0677">Repeat</keyword>
<dbReference type="GO" id="GO:0009451">
    <property type="term" value="P:RNA modification"/>
    <property type="evidence" value="ECO:0007669"/>
    <property type="project" value="InterPro"/>
</dbReference>
<reference evidence="3 4" key="2">
    <citation type="journal article" date="2017" name="Nature">
        <title>The Apostasia genome and the evolution of orchids.</title>
        <authorList>
            <person name="Zhang G.Q."/>
            <person name="Liu K.W."/>
            <person name="Li Z."/>
            <person name="Lohaus R."/>
            <person name="Hsiao Y.Y."/>
            <person name="Niu S.C."/>
            <person name="Wang J.Y."/>
            <person name="Lin Y.C."/>
            <person name="Xu Q."/>
            <person name="Chen L.J."/>
            <person name="Yoshida K."/>
            <person name="Fujiwara S."/>
            <person name="Wang Z.W."/>
            <person name="Zhang Y.Q."/>
            <person name="Mitsuda N."/>
            <person name="Wang M."/>
            <person name="Liu G.H."/>
            <person name="Pecoraro L."/>
            <person name="Huang H.X."/>
            <person name="Xiao X.J."/>
            <person name="Lin M."/>
            <person name="Wu X.Y."/>
            <person name="Wu W.L."/>
            <person name="Chen Y.Y."/>
            <person name="Chang S.B."/>
            <person name="Sakamoto S."/>
            <person name="Ohme-Takagi M."/>
            <person name="Yagi M."/>
            <person name="Zeng S.J."/>
            <person name="Shen C.Y."/>
            <person name="Yeh C.M."/>
            <person name="Luo Y.B."/>
            <person name="Tsai W.C."/>
            <person name="Van de Peer Y."/>
            <person name="Liu Z.J."/>
        </authorList>
    </citation>
    <scope>NUCLEOTIDE SEQUENCE [LARGE SCALE GENOMIC DNA]</scope>
    <source>
        <tissue evidence="3">The whole plant</tissue>
    </source>
</reference>
<evidence type="ECO:0000313" key="4">
    <source>
        <dbReference type="Proteomes" id="UP000233837"/>
    </source>
</evidence>
<dbReference type="NCBIfam" id="TIGR00756">
    <property type="entry name" value="PPR"/>
    <property type="match status" value="5"/>
</dbReference>
<dbReference type="FunFam" id="1.25.40.10:FF:000242">
    <property type="entry name" value="Pentatricopeptide repeat-containing protein"/>
    <property type="match status" value="1"/>
</dbReference>
<dbReference type="PANTHER" id="PTHR47926">
    <property type="entry name" value="PENTATRICOPEPTIDE REPEAT-CONTAINING PROTEIN"/>
    <property type="match status" value="1"/>
</dbReference>
<feature type="repeat" description="PPR" evidence="2">
    <location>
        <begin position="328"/>
        <end position="362"/>
    </location>
</feature>
<organism evidence="3 4">
    <name type="scientific">Dendrobium catenatum</name>
    <dbReference type="NCBI Taxonomy" id="906689"/>
    <lineage>
        <taxon>Eukaryota</taxon>
        <taxon>Viridiplantae</taxon>
        <taxon>Streptophyta</taxon>
        <taxon>Embryophyta</taxon>
        <taxon>Tracheophyta</taxon>
        <taxon>Spermatophyta</taxon>
        <taxon>Magnoliopsida</taxon>
        <taxon>Liliopsida</taxon>
        <taxon>Asparagales</taxon>
        <taxon>Orchidaceae</taxon>
        <taxon>Epidendroideae</taxon>
        <taxon>Malaxideae</taxon>
        <taxon>Dendrobiinae</taxon>
        <taxon>Dendrobium</taxon>
    </lineage>
</organism>
<dbReference type="Gene3D" id="1.25.40.10">
    <property type="entry name" value="Tetratricopeptide repeat domain"/>
    <property type="match status" value="3"/>
</dbReference>
<dbReference type="EMBL" id="KZ503235">
    <property type="protein sequence ID" value="PKU66919.1"/>
    <property type="molecule type" value="Genomic_DNA"/>
</dbReference>
<evidence type="ECO:0000256" key="1">
    <source>
        <dbReference type="ARBA" id="ARBA00022737"/>
    </source>
</evidence>
<dbReference type="Pfam" id="PF13041">
    <property type="entry name" value="PPR_2"/>
    <property type="match status" value="1"/>
</dbReference>
<dbReference type="GO" id="GO:0003723">
    <property type="term" value="F:RNA binding"/>
    <property type="evidence" value="ECO:0007669"/>
    <property type="project" value="InterPro"/>
</dbReference>
<dbReference type="FunFam" id="1.25.40.10:FF:000348">
    <property type="entry name" value="Pentatricopeptide repeat-containing protein chloroplastic"/>
    <property type="match status" value="1"/>
</dbReference>
<dbReference type="InterPro" id="IPR046848">
    <property type="entry name" value="E_motif"/>
</dbReference>
<dbReference type="OrthoDB" id="185373at2759"/>
<dbReference type="PANTHER" id="PTHR47926:SF432">
    <property type="entry name" value="(WILD MALAYSIAN BANANA) HYPOTHETICAL PROTEIN"/>
    <property type="match status" value="1"/>
</dbReference>
<evidence type="ECO:0000256" key="2">
    <source>
        <dbReference type="PROSITE-ProRule" id="PRU00708"/>
    </source>
</evidence>
<dbReference type="Pfam" id="PF20431">
    <property type="entry name" value="E_motif"/>
    <property type="match status" value="1"/>
</dbReference>
<dbReference type="Pfam" id="PF01535">
    <property type="entry name" value="PPR"/>
    <property type="match status" value="4"/>
</dbReference>
<dbReference type="InterPro" id="IPR046960">
    <property type="entry name" value="PPR_At4g14850-like_plant"/>
</dbReference>
<sequence>MFQRSSLRRLFSCLTSPTSSQTRKRTNHITPLYFLTILLNQCSTFNHISQVHTFMLSRGLDQDKLLLSKFIHVCSSLGFKDYAFTLFKLEQSPDLHLYNTMIRSLSQSDSAGEAINLFNNIQFAGFRPNTYSFPFVLKAAAHLSNVEVGREVHGQVFRLGFEYDIHVSTGLVHMYSACRCVIDARLLFDEIPQRDVVLWNAMVAGYAKVGDANSAHELFEKMPERNLISWTSVIAGYAQMNRADEAIVLFRRMQVEDGIEPDEVALLSTLSACAQLGALDLGEWIHSFIDKHGLHKTIPLKNALIDMYAKAGNIWKAFEVFKNMKSKNVVSWTTMIAGFALHGLRREALQLFNQMENEEMKPNGITFIAILSACSHVGDVDLGKMYFNCMKSCYNIEPQIEHYGCMIDILGRAGCLREARDEVREMPFKPNAAIWGSLLSASRISGDVEIGEEALRHLIEVEPENSGNYSILSNIYAAHGKWHEVGKLRKVMKDWGVSKVPGGSSIELDGKVHDFTSRDGLHPSFQKIYEVLNEINEQLKINGYVPKFFGGILEDEGFIW</sequence>
<dbReference type="Proteomes" id="UP000233837">
    <property type="component" value="Unassembled WGS sequence"/>
</dbReference>
<accession>A0A2I0VU52</accession>
<dbReference type="PROSITE" id="PS51375">
    <property type="entry name" value="PPR"/>
    <property type="match status" value="3"/>
</dbReference>
<feature type="repeat" description="PPR" evidence="2">
    <location>
        <begin position="94"/>
        <end position="128"/>
    </location>
</feature>